<dbReference type="Proteomes" id="UP001262767">
    <property type="component" value="Unassembled WGS sequence"/>
</dbReference>
<reference evidence="2 3" key="1">
    <citation type="submission" date="2019-11" db="EMBL/GenBank/DDBJ databases">
        <title>FDA dAtabase for Regulatory Grade micrObial Sequences (FDA-ARGOS): Supporting development and validation of Infectious Disease Dx tests.</title>
        <authorList>
            <person name="Patel R."/>
            <person name="Rucinski S."/>
            <person name="Tallon L."/>
            <person name="Sadzewicz L."/>
            <person name="Vavikolanu K."/>
            <person name="Mehta A."/>
            <person name="Aluvathingal J."/>
            <person name="Nadendla S."/>
            <person name="Nandy P."/>
            <person name="Geyer C."/>
            <person name="Yan Y."/>
            <person name="Sichtig H."/>
        </authorList>
    </citation>
    <scope>NUCLEOTIDE SEQUENCE [LARGE SCALE GENOMIC DNA]</scope>
    <source>
        <strain evidence="2 3">FDAARGOS_557</strain>
    </source>
</reference>
<dbReference type="Proteomes" id="UP000509126">
    <property type="component" value="Chromosome"/>
</dbReference>
<dbReference type="AlphaFoldDB" id="A0A6N1MZ86"/>
<evidence type="ECO:0000313" key="1">
    <source>
        <dbReference type="EMBL" id="MDR6629678.1"/>
    </source>
</evidence>
<dbReference type="EMBL" id="JAVDSC010000005">
    <property type="protein sequence ID" value="MDR6629678.1"/>
    <property type="molecule type" value="Genomic_DNA"/>
</dbReference>
<evidence type="ECO:0000313" key="2">
    <source>
        <dbReference type="EMBL" id="QKU20165.1"/>
    </source>
</evidence>
<organism evidence="2 3">
    <name type="scientific">Acinetobacter lwoffii</name>
    <dbReference type="NCBI Taxonomy" id="28090"/>
    <lineage>
        <taxon>Bacteria</taxon>
        <taxon>Pseudomonadati</taxon>
        <taxon>Pseudomonadota</taxon>
        <taxon>Gammaproteobacteria</taxon>
        <taxon>Moraxellales</taxon>
        <taxon>Moraxellaceae</taxon>
        <taxon>Acinetobacter</taxon>
    </lineage>
</organism>
<sequence length="51" mass="5716">MADQKRKIETIHRIEQLQLSEALIVALDDALQAESVAEAIQSLQGLAEQWN</sequence>
<evidence type="ECO:0000313" key="3">
    <source>
        <dbReference type="Proteomes" id="UP000509126"/>
    </source>
</evidence>
<dbReference type="EMBL" id="CP054803">
    <property type="protein sequence ID" value="QKU20165.1"/>
    <property type="molecule type" value="Genomic_DNA"/>
</dbReference>
<dbReference type="RefSeq" id="WP_005105291.1">
    <property type="nucleotide sequence ID" value="NZ_CABIYT010000033.1"/>
</dbReference>
<reference evidence="1" key="2">
    <citation type="submission" date="2023-07" db="EMBL/GenBank/DDBJ databases">
        <title>Sorghum-associated microbial communities from plants grown in Nebraska, USA.</title>
        <authorList>
            <person name="Schachtman D."/>
        </authorList>
    </citation>
    <scope>NUCLEOTIDE SEQUENCE</scope>
    <source>
        <strain evidence="1">BE44</strain>
    </source>
</reference>
<name>A0A6N1MZ86_ACILW</name>
<protein>
    <submittedName>
        <fullName evidence="2">Uncharacterized protein</fullName>
    </submittedName>
</protein>
<gene>
    <name evidence="2" type="ORF">FOB19_01075</name>
    <name evidence="1" type="ORF">J2X86_001719</name>
</gene>
<accession>A0A6N1MZ86</accession>
<proteinExistence type="predicted"/>